<keyword evidence="1" id="KW-0175">Coiled coil</keyword>
<dbReference type="SMART" id="SM00320">
    <property type="entry name" value="WD40"/>
    <property type="match status" value="4"/>
</dbReference>
<feature type="coiled-coil region" evidence="1">
    <location>
        <begin position="962"/>
        <end position="1078"/>
    </location>
</feature>
<dbReference type="InterPro" id="IPR015943">
    <property type="entry name" value="WD40/YVTN_repeat-like_dom_sf"/>
</dbReference>
<evidence type="ECO:0000256" key="2">
    <source>
        <dbReference type="SAM" id="MobiDB-lite"/>
    </source>
</evidence>
<dbReference type="Gene3D" id="2.130.10.10">
    <property type="entry name" value="YVTN repeat-like/Quinoprotein amine dehydrogenase"/>
    <property type="match status" value="2"/>
</dbReference>
<dbReference type="PANTHER" id="PTHR21696">
    <property type="entry name" value="PROTEIN UNC-79 HOMOLOG"/>
    <property type="match status" value="1"/>
</dbReference>
<dbReference type="Pfam" id="PF00400">
    <property type="entry name" value="WD40"/>
    <property type="match status" value="1"/>
</dbReference>
<feature type="compositionally biased region" description="Basic residues" evidence="2">
    <location>
        <begin position="26"/>
        <end position="37"/>
    </location>
</feature>
<accession>A0AAN8P799</accession>
<dbReference type="EMBL" id="JAWJWE010000004">
    <property type="protein sequence ID" value="KAK6636689.1"/>
    <property type="molecule type" value="Genomic_DNA"/>
</dbReference>
<feature type="region of interest" description="Disordered" evidence="2">
    <location>
        <begin position="1"/>
        <end position="60"/>
    </location>
</feature>
<feature type="region of interest" description="Disordered" evidence="2">
    <location>
        <begin position="711"/>
        <end position="739"/>
    </location>
</feature>
<proteinExistence type="predicted"/>
<feature type="region of interest" description="Disordered" evidence="2">
    <location>
        <begin position="1186"/>
        <end position="1215"/>
    </location>
</feature>
<dbReference type="InterPro" id="IPR024855">
    <property type="entry name" value="UNC79"/>
</dbReference>
<gene>
    <name evidence="3" type="ORF">RUM43_010351</name>
</gene>
<dbReference type="InterPro" id="IPR036322">
    <property type="entry name" value="WD40_repeat_dom_sf"/>
</dbReference>
<reference evidence="3 4" key="1">
    <citation type="submission" date="2023-10" db="EMBL/GenBank/DDBJ databases">
        <title>Genomes of two closely related lineages of the louse Polyplax serrata with different host specificities.</title>
        <authorList>
            <person name="Martinu J."/>
            <person name="Tarabai H."/>
            <person name="Stefka J."/>
            <person name="Hypsa V."/>
        </authorList>
    </citation>
    <scope>NUCLEOTIDE SEQUENCE [LARGE SCALE GENOMIC DNA]</scope>
    <source>
        <strain evidence="3">HR10_N</strain>
    </source>
</reference>
<protein>
    <recommendedName>
        <fullName evidence="5">WD repeat-containing protein 63</fullName>
    </recommendedName>
</protein>
<sequence length="1835" mass="207712">MEQVETEVSKFDNDEDLDESEDDKKKKGKKGGKKDKKKKEEVPEETEPNVPKPKPLEVEPSLKIPGLKNVKLTSLTQKIMGCIVGEQVTPEAPWTTISKVVVDENLYLHHESSDFLPLKDDLLEYTNSTILVGYDPNFMPHGNDDAHRFYVAVTEKAKNEVLTMLEEEKRVVEEKLKNSVNKKVLPWESLGSEVEVDDTIIFNSRPLINLELETDIDELLKPVRFRDRNVDDAKDGYVRIGPGRQEFEGIPKIKVDAATQAVPSVVPNTAQTDPGLPSNAWTQYLYDMNSAEEALALCEVKELKSGHVFPEIEYLEKSLVYNENFDLYVNDYPLLVQKSTDKEIPHKSVFDEFEAYTDVSHCKNRLISSIAWHPMWSGIVALSYSVAVRCATASDIDITGDEVMRDVFSKNSVLLWSFVDALKPKLILESPREVHCLAWSPVNPNILVGGCSSGQIIIWDLKGKLEAVESQEYLTPDQQRYRLVIQSLVGWLQPQPPAQYVRPAALSNIQFSHGGKVTQIQWVSPYYEWNQNGHYVKSSLVTILFLFLIFSPRHRRSNTQFEVLLQVDEGKLSMQIVSSGEDGVLMVWDLSKVPEDLSASGKPKKKKVRKRPSALTAQISPFKAYDRKFRPIYILYPELPTGRVSTKITALSLQTHPVHYQLEVIEMNDTNTSKSKYNLPEGVGVKGNTSTKTLLLESSFPDFESTTEKELFEKKDLSTGDESEDKSSSHADSVEVVPSDSTYTRKTYKPVLTWPKDPPKQLVEITNDEGDVISLLWEGFDFHKGEQITTEQGGICSWGEAVHDGPVVTCARSPFMEDLFLTVGGRVIALWKQELKHQPLFWKYCTVGVACGSWSPHRPCVFHIGRGDGSVEVWDLARSSDTPAFVQSISGKVLTTMCEHPLPLDNEKSILGIADYNNSFRLLYFPNELQIPLPDELKTLEDIVNREVYVRQTYSAWNESFIKANAEELARVQAKEEEAERIRKEAELAMEMEAQARAKQEEEEAKRLTKSHQGNSLSDRFLERLKVEREKQMQRVLMEKKRLNKNELIAKQQPILHMKQMEKDKRRKQRDKIRQQQKIFDKTVAMLFPEVIEKQEEGPSRIDEFESELKDSAATLMSQYDEMLPVHLKYIKENPFNKRLKWEKVFEEGMQRRHVLDFPLYLRQKRKERYLNTAVEGRYFGISGDDRNDYRTQDDDLDDEDGEEDEEEEEEGGTWPERTQFLRKYPFDGVRDVHGGVFLCFRLALKAGYSWQTEGGTYLPGGAVAVAHQFLRCILHQLAPNGVFYQMFQTHVEDSARTEFFRSVAQALIDFSELSPSVPLQLLLEVTNPSSSCSSVVLNVRLPPCFFIFQTLNAKKTLAPDTVVVICKNMSAYMENLPLEVGPVQPGSPWLTLLAQMELFFRRLVLLLPSMDDVLAPLAVVTSVFKCPGISSCKSILDPFSKILSYVIQNAVVEASTIFEVCQLCTRAFTRDREKQMLTRMLIIELVQALKFKTTLPDSNFMMLINFVIQDTGNCLVQSGFSTCTPDTFTTGVNAAEIMRQHLSDALDFLADFHTVNKIKSFSQGDSGGLNEDTLGGALKSGVAQYVALEMARGTRDNRAVARHLPWLYNTPSSLQQGPREFLECMGHVRLLSWLLLGGLFQSLSSHAPCTPIPPEASCHVADHVQVIFTGFAGQSKASVLHMSSLFHAFILCQLWSIYLETGANSSPPGSEPHTAHNTILLDFWGKVTPCVLQLVAHSKVLAEMVNLHFLSLLEALLEVNASILGKLMPLWSPVLYAHHVQLPGHLQVRLQNCRNFAPTNPTSNVLLAKWLQRLQFKMGQIELQSSAATQFYSV</sequence>
<evidence type="ECO:0000313" key="3">
    <source>
        <dbReference type="EMBL" id="KAK6636689.1"/>
    </source>
</evidence>
<dbReference type="InterPro" id="IPR001680">
    <property type="entry name" value="WD40_rpt"/>
</dbReference>
<evidence type="ECO:0000313" key="4">
    <source>
        <dbReference type="Proteomes" id="UP001372834"/>
    </source>
</evidence>
<organism evidence="3 4">
    <name type="scientific">Polyplax serrata</name>
    <name type="common">Common mouse louse</name>
    <dbReference type="NCBI Taxonomy" id="468196"/>
    <lineage>
        <taxon>Eukaryota</taxon>
        <taxon>Metazoa</taxon>
        <taxon>Ecdysozoa</taxon>
        <taxon>Arthropoda</taxon>
        <taxon>Hexapoda</taxon>
        <taxon>Insecta</taxon>
        <taxon>Pterygota</taxon>
        <taxon>Neoptera</taxon>
        <taxon>Paraneoptera</taxon>
        <taxon>Psocodea</taxon>
        <taxon>Troctomorpha</taxon>
        <taxon>Phthiraptera</taxon>
        <taxon>Anoplura</taxon>
        <taxon>Polyplacidae</taxon>
        <taxon>Polyplax</taxon>
    </lineage>
</organism>
<name>A0AAN8P799_POLSC</name>
<evidence type="ECO:0008006" key="5">
    <source>
        <dbReference type="Google" id="ProtNLM"/>
    </source>
</evidence>
<dbReference type="Proteomes" id="UP001372834">
    <property type="component" value="Unassembled WGS sequence"/>
</dbReference>
<feature type="compositionally biased region" description="Acidic residues" evidence="2">
    <location>
        <begin position="1195"/>
        <end position="1212"/>
    </location>
</feature>
<dbReference type="PANTHER" id="PTHR21696:SF2">
    <property type="entry name" value="PROTEIN UNC-79 HOMOLOG"/>
    <property type="match status" value="1"/>
</dbReference>
<comment type="caution">
    <text evidence="3">The sequence shown here is derived from an EMBL/GenBank/DDBJ whole genome shotgun (WGS) entry which is preliminary data.</text>
</comment>
<dbReference type="SUPFAM" id="SSF50978">
    <property type="entry name" value="WD40 repeat-like"/>
    <property type="match status" value="1"/>
</dbReference>
<evidence type="ECO:0000256" key="1">
    <source>
        <dbReference type="SAM" id="Coils"/>
    </source>
</evidence>